<evidence type="ECO:0000256" key="1">
    <source>
        <dbReference type="ARBA" id="ARBA00022801"/>
    </source>
</evidence>
<dbReference type="GO" id="GO:0016151">
    <property type="term" value="F:nickel cation binding"/>
    <property type="evidence" value="ECO:0007669"/>
    <property type="project" value="InterPro"/>
</dbReference>
<gene>
    <name evidence="5" type="ORF">SAMN06272737_11995</name>
</gene>
<dbReference type="SUPFAM" id="SSF54111">
    <property type="entry name" value="Urease, gamma-subunit"/>
    <property type="match status" value="1"/>
</dbReference>
<name>A0A238YEH2_9ACTN</name>
<dbReference type="Gene3D" id="3.30.280.10">
    <property type="entry name" value="Urease, gamma-like subunit"/>
    <property type="match status" value="1"/>
</dbReference>
<dbReference type="CDD" id="cd00390">
    <property type="entry name" value="Urease_gamma"/>
    <property type="match status" value="1"/>
</dbReference>
<feature type="compositionally biased region" description="Polar residues" evidence="4">
    <location>
        <begin position="1"/>
        <end position="20"/>
    </location>
</feature>
<dbReference type="Proteomes" id="UP000198403">
    <property type="component" value="Unassembled WGS sequence"/>
</dbReference>
<dbReference type="NCBIfam" id="TIGR00193">
    <property type="entry name" value="urease_gam"/>
    <property type="match status" value="1"/>
</dbReference>
<comment type="subcellular location">
    <subcellularLocation>
        <location evidence="3">Cytoplasm</location>
    </subcellularLocation>
</comment>
<proteinExistence type="inferred from homology"/>
<evidence type="ECO:0000256" key="3">
    <source>
        <dbReference type="RuleBase" id="RU003850"/>
    </source>
</evidence>
<comment type="catalytic activity">
    <reaction evidence="2 3">
        <text>urea + 2 H2O + H(+) = hydrogencarbonate + 2 NH4(+)</text>
        <dbReference type="Rhea" id="RHEA:20557"/>
        <dbReference type="ChEBI" id="CHEBI:15377"/>
        <dbReference type="ChEBI" id="CHEBI:15378"/>
        <dbReference type="ChEBI" id="CHEBI:16199"/>
        <dbReference type="ChEBI" id="CHEBI:17544"/>
        <dbReference type="ChEBI" id="CHEBI:28938"/>
        <dbReference type="EC" id="3.5.1.5"/>
    </reaction>
</comment>
<evidence type="ECO:0000256" key="4">
    <source>
        <dbReference type="SAM" id="MobiDB-lite"/>
    </source>
</evidence>
<dbReference type="PANTHER" id="PTHR33569:SF1">
    <property type="entry name" value="UREASE"/>
    <property type="match status" value="1"/>
</dbReference>
<dbReference type="AlphaFoldDB" id="A0A238YEH2"/>
<dbReference type="Pfam" id="PF00547">
    <property type="entry name" value="Urease_gamma"/>
    <property type="match status" value="1"/>
</dbReference>
<evidence type="ECO:0000256" key="2">
    <source>
        <dbReference type="ARBA" id="ARBA00047778"/>
    </source>
</evidence>
<dbReference type="InterPro" id="IPR036463">
    <property type="entry name" value="Urease_gamma_sf"/>
</dbReference>
<dbReference type="EMBL" id="FZNO01000019">
    <property type="protein sequence ID" value="SNR69686.1"/>
    <property type="molecule type" value="Genomic_DNA"/>
</dbReference>
<keyword evidence="1 3" id="KW-0378">Hydrolase</keyword>
<organism evidence="5 6">
    <name type="scientific">Blastococcus mobilis</name>
    <dbReference type="NCBI Taxonomy" id="1938746"/>
    <lineage>
        <taxon>Bacteria</taxon>
        <taxon>Bacillati</taxon>
        <taxon>Actinomycetota</taxon>
        <taxon>Actinomycetes</taxon>
        <taxon>Geodermatophilales</taxon>
        <taxon>Geodermatophilaceae</taxon>
        <taxon>Blastococcus</taxon>
    </lineage>
</organism>
<sequence length="149" mass="15714">MAADAETSTGGSKDQEQQAAGSRAAPGHSGSDDAMHSASAPGAETWISSLMLTPRETEKLVIYQVAELARRRRERGLKLNFPESIALICEALLEAARDGRSVAEAAEIGKQVLSRDDVMPGVPAMVTLVQVEATFPTGLQLVSVPDPIS</sequence>
<dbReference type="GO" id="GO:0043419">
    <property type="term" value="P:urea catabolic process"/>
    <property type="evidence" value="ECO:0007669"/>
    <property type="project" value="InterPro"/>
</dbReference>
<dbReference type="GO" id="GO:0005737">
    <property type="term" value="C:cytoplasm"/>
    <property type="evidence" value="ECO:0007669"/>
    <property type="project" value="UniProtKB-SubCell"/>
</dbReference>
<protein>
    <recommendedName>
        <fullName evidence="3">Urease subunit gamma</fullName>
        <ecNumber evidence="3">3.5.1.5</ecNumber>
    </recommendedName>
</protein>
<dbReference type="EC" id="3.5.1.5" evidence="3"/>
<comment type="similarity">
    <text evidence="3">Belongs to the urease gamma subunit family.</text>
</comment>
<dbReference type="NCBIfam" id="NF009712">
    <property type="entry name" value="PRK13241.1"/>
    <property type="match status" value="1"/>
</dbReference>
<reference evidence="5 6" key="1">
    <citation type="submission" date="2017-06" db="EMBL/GenBank/DDBJ databases">
        <authorList>
            <person name="Kim H.J."/>
            <person name="Triplett B.A."/>
        </authorList>
    </citation>
    <scope>NUCLEOTIDE SEQUENCE [LARGE SCALE GENOMIC DNA]</scope>
    <source>
        <strain evidence="5 6">DSM 44272</strain>
    </source>
</reference>
<evidence type="ECO:0000313" key="6">
    <source>
        <dbReference type="Proteomes" id="UP000198403"/>
    </source>
</evidence>
<dbReference type="GO" id="GO:0009039">
    <property type="term" value="F:urease activity"/>
    <property type="evidence" value="ECO:0007669"/>
    <property type="project" value="UniProtKB-EC"/>
</dbReference>
<feature type="region of interest" description="Disordered" evidence="4">
    <location>
        <begin position="1"/>
        <end position="40"/>
    </location>
</feature>
<dbReference type="PANTHER" id="PTHR33569">
    <property type="entry name" value="UREASE"/>
    <property type="match status" value="1"/>
</dbReference>
<dbReference type="InterPro" id="IPR002026">
    <property type="entry name" value="Urease_gamma/gamma-beta_su"/>
</dbReference>
<evidence type="ECO:0000313" key="5">
    <source>
        <dbReference type="EMBL" id="SNR69686.1"/>
    </source>
</evidence>
<keyword evidence="6" id="KW-1185">Reference proteome</keyword>
<accession>A0A238YEH2</accession>
<dbReference type="InterPro" id="IPR050069">
    <property type="entry name" value="Urease_subunit"/>
</dbReference>